<keyword evidence="5 12" id="KW-0732">Signal</keyword>
<evidence type="ECO:0000256" key="13">
    <source>
        <dbReference type="SAM" id="MobiDB-lite"/>
    </source>
</evidence>
<feature type="compositionally biased region" description="Basic residues" evidence="13">
    <location>
        <begin position="267"/>
        <end position="277"/>
    </location>
</feature>
<evidence type="ECO:0000256" key="10">
    <source>
        <dbReference type="ARBA" id="ARBA00023186"/>
    </source>
</evidence>
<dbReference type="GO" id="GO:0051205">
    <property type="term" value="P:protein insertion into membrane"/>
    <property type="evidence" value="ECO:0007669"/>
    <property type="project" value="TreeGrafter"/>
</dbReference>
<dbReference type="InterPro" id="IPR001708">
    <property type="entry name" value="YidC/ALB3/OXA1/COX18"/>
</dbReference>
<reference evidence="15 16" key="1">
    <citation type="journal article" date="2015" name="Genome Announc.">
        <title>Expanding the biotechnology potential of lactobacilli through comparative genomics of 213 strains and associated genera.</title>
        <authorList>
            <person name="Sun Z."/>
            <person name="Harris H.M."/>
            <person name="McCann A."/>
            <person name="Guo C."/>
            <person name="Argimon S."/>
            <person name="Zhang W."/>
            <person name="Yang X."/>
            <person name="Jeffery I.B."/>
            <person name="Cooney J.C."/>
            <person name="Kagawa T.F."/>
            <person name="Liu W."/>
            <person name="Song Y."/>
            <person name="Salvetti E."/>
            <person name="Wrobel A."/>
            <person name="Rasinkangas P."/>
            <person name="Parkhill J."/>
            <person name="Rea M.C."/>
            <person name="O'Sullivan O."/>
            <person name="Ritari J."/>
            <person name="Douillard F.P."/>
            <person name="Paul Ross R."/>
            <person name="Yang R."/>
            <person name="Briner A.E."/>
            <person name="Felis G.E."/>
            <person name="de Vos W.M."/>
            <person name="Barrangou R."/>
            <person name="Klaenhammer T.R."/>
            <person name="Caufield P.W."/>
            <person name="Cui Y."/>
            <person name="Zhang H."/>
            <person name="O'Toole P.W."/>
        </authorList>
    </citation>
    <scope>NUCLEOTIDE SEQUENCE [LARGE SCALE GENOMIC DNA]</scope>
    <source>
        <strain evidence="15 16">DSM 20719</strain>
    </source>
</reference>
<dbReference type="PANTHER" id="PTHR12428:SF65">
    <property type="entry name" value="CYTOCHROME C OXIDASE ASSEMBLY PROTEIN COX18, MITOCHONDRIAL"/>
    <property type="match status" value="1"/>
</dbReference>
<evidence type="ECO:0000256" key="6">
    <source>
        <dbReference type="ARBA" id="ARBA00022927"/>
    </source>
</evidence>
<gene>
    <name evidence="12" type="primary">yidC</name>
    <name evidence="15" type="ORF">FC90_GL000776</name>
</gene>
<dbReference type="Pfam" id="PF02096">
    <property type="entry name" value="60KD_IMP"/>
    <property type="match status" value="1"/>
</dbReference>
<feature type="transmembrane region" description="Helical" evidence="12">
    <location>
        <begin position="131"/>
        <end position="152"/>
    </location>
</feature>
<evidence type="ECO:0000256" key="2">
    <source>
        <dbReference type="ARBA" id="ARBA00022448"/>
    </source>
</evidence>
<comment type="subcellular location">
    <subcellularLocation>
        <location evidence="1 12">Cell membrane</location>
        <topology evidence="1 12">Multi-pass membrane protein</topology>
    </subcellularLocation>
</comment>
<evidence type="ECO:0000256" key="1">
    <source>
        <dbReference type="ARBA" id="ARBA00004651"/>
    </source>
</evidence>
<dbReference type="GO" id="GO:0015031">
    <property type="term" value="P:protein transport"/>
    <property type="evidence" value="ECO:0007669"/>
    <property type="project" value="UniProtKB-KW"/>
</dbReference>
<feature type="domain" description="Membrane insertase YidC/Oxa/ALB C-terminal" evidence="14">
    <location>
        <begin position="61"/>
        <end position="244"/>
    </location>
</feature>
<dbReference type="HAMAP" id="MF_01811">
    <property type="entry name" value="YidC_type2"/>
    <property type="match status" value="1"/>
</dbReference>
<dbReference type="InterPro" id="IPR023060">
    <property type="entry name" value="YidC/YidC1/YidC2_Firmicutes"/>
</dbReference>
<name>A0AA89KYD0_9LACO</name>
<dbReference type="AlphaFoldDB" id="A0AA89KYD0"/>
<evidence type="ECO:0000256" key="7">
    <source>
        <dbReference type="ARBA" id="ARBA00022989"/>
    </source>
</evidence>
<evidence type="ECO:0000256" key="8">
    <source>
        <dbReference type="ARBA" id="ARBA00023136"/>
    </source>
</evidence>
<dbReference type="EMBL" id="AYZB01000003">
    <property type="protein sequence ID" value="KRM24299.1"/>
    <property type="molecule type" value="Genomic_DNA"/>
</dbReference>
<evidence type="ECO:0000259" key="14">
    <source>
        <dbReference type="Pfam" id="PF02096"/>
    </source>
</evidence>
<accession>A0AA89KYD0</accession>
<feature type="transmembrane region" description="Helical" evidence="12">
    <location>
        <begin position="204"/>
        <end position="230"/>
    </location>
</feature>
<comment type="caution">
    <text evidence="15">The sequence shown here is derived from an EMBL/GenBank/DDBJ whole genome shotgun (WGS) entry which is preliminary data.</text>
</comment>
<evidence type="ECO:0000256" key="4">
    <source>
        <dbReference type="ARBA" id="ARBA00022692"/>
    </source>
</evidence>
<feature type="transmembrane region" description="Helical" evidence="12">
    <location>
        <begin position="61"/>
        <end position="82"/>
    </location>
</feature>
<evidence type="ECO:0000256" key="3">
    <source>
        <dbReference type="ARBA" id="ARBA00022475"/>
    </source>
</evidence>
<dbReference type="PRINTS" id="PR00701">
    <property type="entry name" value="60KDINNERMP"/>
</dbReference>
<keyword evidence="3 12" id="KW-1003">Cell membrane</keyword>
<sequence>MSSKNRKRLLLVASLFLFMLIAAGCSTSPVDSGSTGFWDHYVIYNFSRFILWLADIFGGSYGWAIVAFTIIIRVIILPLTWWQSKSMLKQQAVAPEIQALQKKYASKDAETQQKLREETQKLYAKAGVNPVVGCLPLVVQMPVLIALYQAIYRTAALKSGTFLWMQLGKADPYFIMAILAAIFTFGTSYLTMMSQPTKNAASSAMLWVMPIMIFVMAMNIASAVSIYWVVTNAFSVGQTLVIQNPFKIRREREAKEQAKRDREKALAKARKKATKKR</sequence>
<keyword evidence="7 12" id="KW-1133">Transmembrane helix</keyword>
<comment type="similarity">
    <text evidence="12">Belongs to the OXA1/ALB3/YidC family. Type 2 subfamily.</text>
</comment>
<protein>
    <recommendedName>
        <fullName evidence="12">Membrane protein insertase YidC</fullName>
    </recommendedName>
    <alternativeName>
        <fullName evidence="12">Foldase YidC</fullName>
    </alternativeName>
    <alternativeName>
        <fullName evidence="12">Membrane integrase YidC</fullName>
    </alternativeName>
    <alternativeName>
        <fullName evidence="12">Membrane protein YidC</fullName>
    </alternativeName>
</protein>
<keyword evidence="6 12" id="KW-0653">Protein transport</keyword>
<keyword evidence="8 12" id="KW-0472">Membrane</keyword>
<comment type="function">
    <text evidence="12">Required for the insertion and/or proper folding and/or complex formation of integral membrane proteins into the membrane. Involved in integration of membrane proteins that insert both dependently and independently of the Sec translocase complex, as well as at least some lipoproteins.</text>
</comment>
<proteinExistence type="inferred from homology"/>
<keyword evidence="10 12" id="KW-0143">Chaperone</keyword>
<evidence type="ECO:0000256" key="12">
    <source>
        <dbReference type="HAMAP-Rule" id="MF_01811"/>
    </source>
</evidence>
<evidence type="ECO:0000256" key="5">
    <source>
        <dbReference type="ARBA" id="ARBA00022729"/>
    </source>
</evidence>
<organism evidence="15 16">
    <name type="scientific">Latilactobacillus graminis DSM 20719</name>
    <dbReference type="NCBI Taxonomy" id="1423752"/>
    <lineage>
        <taxon>Bacteria</taxon>
        <taxon>Bacillati</taxon>
        <taxon>Bacillota</taxon>
        <taxon>Bacilli</taxon>
        <taxon>Lactobacillales</taxon>
        <taxon>Lactobacillaceae</taxon>
        <taxon>Latilactobacillus</taxon>
    </lineage>
</organism>
<dbReference type="GO" id="GO:0032977">
    <property type="term" value="F:membrane insertase activity"/>
    <property type="evidence" value="ECO:0007669"/>
    <property type="project" value="InterPro"/>
</dbReference>
<evidence type="ECO:0000313" key="16">
    <source>
        <dbReference type="Proteomes" id="UP000050823"/>
    </source>
</evidence>
<evidence type="ECO:0000256" key="9">
    <source>
        <dbReference type="ARBA" id="ARBA00023139"/>
    </source>
</evidence>
<keyword evidence="2 12" id="KW-0813">Transport</keyword>
<evidence type="ECO:0000313" key="15">
    <source>
        <dbReference type="EMBL" id="KRM24299.1"/>
    </source>
</evidence>
<dbReference type="GO" id="GO:0005886">
    <property type="term" value="C:plasma membrane"/>
    <property type="evidence" value="ECO:0007669"/>
    <property type="project" value="UniProtKB-SubCell"/>
</dbReference>
<keyword evidence="11 12" id="KW-0449">Lipoprotein</keyword>
<dbReference type="CDD" id="cd20070">
    <property type="entry name" value="5TM_YidC_Alb3"/>
    <property type="match status" value="1"/>
</dbReference>
<dbReference type="InterPro" id="IPR028055">
    <property type="entry name" value="YidC/Oxa/ALB_C"/>
</dbReference>
<feature type="region of interest" description="Disordered" evidence="13">
    <location>
        <begin position="252"/>
        <end position="277"/>
    </location>
</feature>
<dbReference type="NCBIfam" id="TIGR03592">
    <property type="entry name" value="yidC_oxa1_cterm"/>
    <property type="match status" value="1"/>
</dbReference>
<feature type="compositionally biased region" description="Basic and acidic residues" evidence="13">
    <location>
        <begin position="252"/>
        <end position="266"/>
    </location>
</feature>
<dbReference type="PROSITE" id="PS51257">
    <property type="entry name" value="PROKAR_LIPOPROTEIN"/>
    <property type="match status" value="1"/>
</dbReference>
<evidence type="ECO:0000256" key="11">
    <source>
        <dbReference type="ARBA" id="ARBA00023288"/>
    </source>
</evidence>
<feature type="transmembrane region" description="Helical" evidence="12">
    <location>
        <begin position="172"/>
        <end position="192"/>
    </location>
</feature>
<keyword evidence="4 12" id="KW-0812">Transmembrane</keyword>
<dbReference type="InterPro" id="IPR047196">
    <property type="entry name" value="YidC_ALB_C"/>
</dbReference>
<dbReference type="PANTHER" id="PTHR12428">
    <property type="entry name" value="OXA1"/>
    <property type="match status" value="1"/>
</dbReference>
<dbReference type="Proteomes" id="UP000050823">
    <property type="component" value="Unassembled WGS sequence"/>
</dbReference>
<keyword evidence="9" id="KW-0564">Palmitate</keyword>